<dbReference type="RefSeq" id="WP_376844329.1">
    <property type="nucleotide sequence ID" value="NZ_JBHSFW010000001.1"/>
</dbReference>
<proteinExistence type="predicted"/>
<dbReference type="InterPro" id="IPR037187">
    <property type="entry name" value="DnaK_N"/>
</dbReference>
<evidence type="ECO:0000256" key="1">
    <source>
        <dbReference type="PROSITE-ProRule" id="PRU00510"/>
    </source>
</evidence>
<keyword evidence="4" id="KW-1185">Reference proteome</keyword>
<dbReference type="Gene3D" id="1.20.120.910">
    <property type="entry name" value="DksA, coiled-coil domain"/>
    <property type="match status" value="1"/>
</dbReference>
<dbReference type="InterPro" id="IPR014240">
    <property type="entry name" value="YteA"/>
</dbReference>
<accession>A0ABV9GIA7</accession>
<evidence type="ECO:0000256" key="2">
    <source>
        <dbReference type="SAM" id="MobiDB-lite"/>
    </source>
</evidence>
<evidence type="ECO:0000313" key="3">
    <source>
        <dbReference type="EMBL" id="MFC4617274.1"/>
    </source>
</evidence>
<comment type="caution">
    <text evidence="1">Lacks conserved residue(s) required for the propagation of feature annotation.</text>
</comment>
<feature type="region of interest" description="Disordered" evidence="2">
    <location>
        <begin position="89"/>
        <end position="124"/>
    </location>
</feature>
<sequence>MDSYDALKERLLRRKTELEEELDFNNEFGMEIPYATSTSSGELSQYDNHPADSGTALFEREKDMVLRKMAHEELNDIYAALQKFEEGTYGLDEETGEPIPLERLETLPTARTTKEHSPNQAINHDRPIEEKVIAEMEREYATGSHETEYNEQNAYDIVASFNESGMTYDDSSLMDNEDGMGYVELVEAIGTTGIDGYRGNDDVGFVRNIQYDKWMNQEDHNEDEE</sequence>
<name>A0ABV9GIA7_9BACL</name>
<dbReference type="NCBIfam" id="TIGR02890">
    <property type="entry name" value="bacill_yteA"/>
    <property type="match status" value="1"/>
</dbReference>
<protein>
    <submittedName>
        <fullName evidence="3">Transcriptional regulator</fullName>
    </submittedName>
</protein>
<feature type="compositionally biased region" description="Basic and acidic residues" evidence="2">
    <location>
        <begin position="112"/>
        <end position="124"/>
    </location>
</feature>
<organism evidence="3 4">
    <name type="scientific">Camelliibacillus cellulosilyticus</name>
    <dbReference type="NCBI Taxonomy" id="2174486"/>
    <lineage>
        <taxon>Bacteria</taxon>
        <taxon>Bacillati</taxon>
        <taxon>Bacillota</taxon>
        <taxon>Bacilli</taxon>
        <taxon>Bacillales</taxon>
        <taxon>Sporolactobacillaceae</taxon>
        <taxon>Camelliibacillus</taxon>
    </lineage>
</organism>
<dbReference type="PANTHER" id="PTHR33823">
    <property type="entry name" value="RNA POLYMERASE-BINDING TRANSCRIPTION FACTOR DKSA-RELATED"/>
    <property type="match status" value="1"/>
</dbReference>
<comment type="caution">
    <text evidence="3">The sequence shown here is derived from an EMBL/GenBank/DDBJ whole genome shotgun (WGS) entry which is preliminary data.</text>
</comment>
<evidence type="ECO:0000313" key="4">
    <source>
        <dbReference type="Proteomes" id="UP001596022"/>
    </source>
</evidence>
<dbReference type="Proteomes" id="UP001596022">
    <property type="component" value="Unassembled WGS sequence"/>
</dbReference>
<dbReference type="PROSITE" id="PS51128">
    <property type="entry name" value="ZF_DKSA_2"/>
    <property type="match status" value="1"/>
</dbReference>
<dbReference type="EMBL" id="JBHSFW010000001">
    <property type="protein sequence ID" value="MFC4617274.1"/>
    <property type="molecule type" value="Genomic_DNA"/>
</dbReference>
<dbReference type="PANTHER" id="PTHR33823:SF4">
    <property type="entry name" value="GENERAL STRESS PROTEIN 16O"/>
    <property type="match status" value="1"/>
</dbReference>
<gene>
    <name evidence="3" type="ORF">ACFO4N_00865</name>
</gene>
<dbReference type="SUPFAM" id="SSF109635">
    <property type="entry name" value="DnaK suppressor protein DksA, alpha-hairpin domain"/>
    <property type="match status" value="1"/>
</dbReference>
<reference evidence="4" key="1">
    <citation type="journal article" date="2019" name="Int. J. Syst. Evol. Microbiol.">
        <title>The Global Catalogue of Microorganisms (GCM) 10K type strain sequencing project: providing services to taxonomists for standard genome sequencing and annotation.</title>
        <authorList>
            <consortium name="The Broad Institute Genomics Platform"/>
            <consortium name="The Broad Institute Genome Sequencing Center for Infectious Disease"/>
            <person name="Wu L."/>
            <person name="Ma J."/>
        </authorList>
    </citation>
    <scope>NUCLEOTIDE SEQUENCE [LARGE SCALE GENOMIC DNA]</scope>
    <source>
        <strain evidence="4">CGMCC 1.16306</strain>
    </source>
</reference>